<comment type="subunit">
    <text evidence="5">Forms a complex with TatA.</text>
</comment>
<keyword evidence="7" id="KW-1185">Reference proteome</keyword>
<evidence type="ECO:0000256" key="2">
    <source>
        <dbReference type="ARBA" id="ARBA00022692"/>
    </source>
</evidence>
<dbReference type="Proteomes" id="UP000029409">
    <property type="component" value="Chromosome"/>
</dbReference>
<dbReference type="GO" id="GO:0065002">
    <property type="term" value="P:intracellular protein transmembrane transport"/>
    <property type="evidence" value="ECO:0007669"/>
    <property type="project" value="TreeGrafter"/>
</dbReference>
<feature type="transmembrane region" description="Helical" evidence="5">
    <location>
        <begin position="217"/>
        <end position="234"/>
    </location>
</feature>
<evidence type="ECO:0000313" key="6">
    <source>
        <dbReference type="EMBL" id="AIQ13755.1"/>
    </source>
</evidence>
<feature type="transmembrane region" description="Helical" evidence="5">
    <location>
        <begin position="21"/>
        <end position="39"/>
    </location>
</feature>
<keyword evidence="5" id="KW-0653">Protein transport</keyword>
<keyword evidence="4 5" id="KW-0472">Membrane</keyword>
<dbReference type="RefSeq" id="WP_042207550.1">
    <property type="nucleotide sequence ID" value="NZ_CP009288.1"/>
</dbReference>
<dbReference type="InterPro" id="IPR002033">
    <property type="entry name" value="TatC"/>
</dbReference>
<accession>A0A089HSM9</accession>
<evidence type="ECO:0000256" key="5">
    <source>
        <dbReference type="HAMAP-Rule" id="MF_00902"/>
    </source>
</evidence>
<dbReference type="GO" id="GO:0033281">
    <property type="term" value="C:TAT protein transport complex"/>
    <property type="evidence" value="ECO:0007669"/>
    <property type="project" value="UniProtKB-UniRule"/>
</dbReference>
<comment type="subcellular location">
    <subcellularLocation>
        <location evidence="5">Cell membrane</location>
        <topology evidence="5">Multi-pass membrane protein</topology>
    </subcellularLocation>
    <subcellularLocation>
        <location evidence="1">Membrane</location>
        <topology evidence="1">Multi-pass membrane protein</topology>
    </subcellularLocation>
</comment>
<dbReference type="STRING" id="44251.PDUR_18905"/>
<organism evidence="6 7">
    <name type="scientific">Paenibacillus durus</name>
    <name type="common">Paenibacillus azotofixans</name>
    <dbReference type="NCBI Taxonomy" id="44251"/>
    <lineage>
        <taxon>Bacteria</taxon>
        <taxon>Bacillati</taxon>
        <taxon>Bacillota</taxon>
        <taxon>Bacilli</taxon>
        <taxon>Bacillales</taxon>
        <taxon>Paenibacillaceae</taxon>
        <taxon>Paenibacillus</taxon>
    </lineage>
</organism>
<dbReference type="AlphaFoldDB" id="A0A089HSM9"/>
<dbReference type="HAMAP" id="MF_00902">
    <property type="entry name" value="TatC"/>
    <property type="match status" value="1"/>
</dbReference>
<feature type="transmembrane region" description="Helical" evidence="5">
    <location>
        <begin position="103"/>
        <end position="123"/>
    </location>
</feature>
<evidence type="ECO:0000256" key="1">
    <source>
        <dbReference type="ARBA" id="ARBA00004141"/>
    </source>
</evidence>
<keyword evidence="5" id="KW-0813">Transport</keyword>
<keyword evidence="5" id="KW-1003">Cell membrane</keyword>
<comment type="similarity">
    <text evidence="5">Belongs to the TatC family.</text>
</comment>
<evidence type="ECO:0000313" key="7">
    <source>
        <dbReference type="Proteomes" id="UP000029409"/>
    </source>
</evidence>
<dbReference type="Pfam" id="PF00902">
    <property type="entry name" value="TatC"/>
    <property type="match status" value="1"/>
</dbReference>
<name>A0A089HSM9_PAEDU</name>
<dbReference type="PANTHER" id="PTHR30371">
    <property type="entry name" value="SEC-INDEPENDENT PROTEIN TRANSLOCASE PROTEIN TATC"/>
    <property type="match status" value="1"/>
</dbReference>
<dbReference type="GO" id="GO:0043953">
    <property type="term" value="P:protein transport by the Tat complex"/>
    <property type="evidence" value="ECO:0007669"/>
    <property type="project" value="UniProtKB-UniRule"/>
</dbReference>
<dbReference type="GO" id="GO:0009977">
    <property type="term" value="F:proton motive force dependent protein transmembrane transporter activity"/>
    <property type="evidence" value="ECO:0007669"/>
    <property type="project" value="TreeGrafter"/>
</dbReference>
<gene>
    <name evidence="5" type="primary">tatC</name>
    <name evidence="6" type="ORF">PDUR_18905</name>
</gene>
<feature type="transmembrane region" description="Helical" evidence="5">
    <location>
        <begin position="151"/>
        <end position="180"/>
    </location>
</feature>
<reference evidence="6 7" key="1">
    <citation type="submission" date="2014-08" db="EMBL/GenBank/DDBJ databases">
        <title>Comparative genomics of the Paenibacillus odorifer group.</title>
        <authorList>
            <person name="den Bakker H.C."/>
            <person name="Tsai Y.-C."/>
            <person name="Martin N."/>
            <person name="Korlach J."/>
            <person name="Wiedmann M."/>
        </authorList>
    </citation>
    <scope>NUCLEOTIDE SEQUENCE [LARGE SCALE GENOMIC DNA]</scope>
    <source>
        <strain evidence="6 7">DSM 1735</strain>
    </source>
</reference>
<protein>
    <recommendedName>
        <fullName evidence="5">Sec-independent protein translocase protein TatC</fullName>
    </recommendedName>
</protein>
<dbReference type="PRINTS" id="PR01840">
    <property type="entry name" value="TATCFAMILY"/>
</dbReference>
<sequence>MWESENIVKAVRWLGKFRARIIAGVLIVIALAAAVYAVSDPLLKLLCRPLQDQPLFYMTPVDGVMTKLKVAMFGGIVASFPVLACLIVSMFAPLLGRGIRLKIYFLAIPIAVVLFAGGIAFAYEFILPNTVDFLIKSGQGVLKPMISGNAYVSFMAFFLISVALVFELPIVMVALSRIGLIHSKMLMRKRKFAILGIAILLAILSPTPDAFSLLAESIPVAALYEISIWTIYLLERKGMPGMKRVTTHD</sequence>
<feature type="transmembrane region" description="Helical" evidence="5">
    <location>
        <begin position="192"/>
        <end position="211"/>
    </location>
</feature>
<dbReference type="EMBL" id="CP009288">
    <property type="protein sequence ID" value="AIQ13755.1"/>
    <property type="molecule type" value="Genomic_DNA"/>
</dbReference>
<dbReference type="eggNOG" id="COG0805">
    <property type="taxonomic scope" value="Bacteria"/>
</dbReference>
<dbReference type="PANTHER" id="PTHR30371:SF0">
    <property type="entry name" value="SEC-INDEPENDENT PROTEIN TRANSLOCASE PROTEIN TATC, CHLOROPLASTIC-RELATED"/>
    <property type="match status" value="1"/>
</dbReference>
<proteinExistence type="inferred from homology"/>
<evidence type="ECO:0000256" key="3">
    <source>
        <dbReference type="ARBA" id="ARBA00022989"/>
    </source>
</evidence>
<feature type="transmembrane region" description="Helical" evidence="5">
    <location>
        <begin position="70"/>
        <end position="91"/>
    </location>
</feature>
<dbReference type="KEGG" id="pdu:PDUR_18905"/>
<keyword evidence="5" id="KW-0811">Translocation</keyword>
<keyword evidence="3 5" id="KW-1133">Transmembrane helix</keyword>
<evidence type="ECO:0000256" key="4">
    <source>
        <dbReference type="ARBA" id="ARBA00023136"/>
    </source>
</evidence>
<comment type="function">
    <text evidence="5">Part of the twin-arginine translocation (Tat) system that transports large folded proteins containing a characteristic twin-arginine motif in their signal peptide across membranes.</text>
</comment>
<keyword evidence="2 5" id="KW-0812">Transmembrane</keyword>